<sequence length="92" mass="10067">MKLTAETTLKAIAIALCAIAALVAAMELQRALEEERSAEPSAAVSDDPLRETLQRCRSLAPEALETDTACQAAWEENRRRFFGTSTNDPETE</sequence>
<comment type="caution">
    <text evidence="1">The sequence shown here is derived from an EMBL/GenBank/DDBJ whole genome shotgun (WGS) entry which is preliminary data.</text>
</comment>
<organism evidence="1 2">
    <name type="scientific">Agrobacterium tumefaciens</name>
    <dbReference type="NCBI Taxonomy" id="358"/>
    <lineage>
        <taxon>Bacteria</taxon>
        <taxon>Pseudomonadati</taxon>
        <taxon>Pseudomonadota</taxon>
        <taxon>Alphaproteobacteria</taxon>
        <taxon>Hyphomicrobiales</taxon>
        <taxon>Rhizobiaceae</taxon>
        <taxon>Rhizobium/Agrobacterium group</taxon>
        <taxon>Agrobacterium</taxon>
        <taxon>Agrobacterium tumefaciens complex</taxon>
    </lineage>
</organism>
<name>A0AA44F9N6_AGRTU</name>
<dbReference type="NCBIfam" id="TIGR04360">
    <property type="entry name" value="other_trbK"/>
    <property type="match status" value="1"/>
</dbReference>
<dbReference type="Pfam" id="PF20084">
    <property type="entry name" value="TrbK"/>
    <property type="match status" value="1"/>
</dbReference>
<dbReference type="EMBL" id="JAAMAY010000036">
    <property type="protein sequence ID" value="NTC31125.1"/>
    <property type="molecule type" value="Genomic_DNA"/>
</dbReference>
<dbReference type="InterPro" id="IPR027587">
    <property type="entry name" value="TrbK"/>
</dbReference>
<gene>
    <name evidence="1" type="primary">trbK-alt</name>
    <name evidence="1" type="ORF">G6M46_23630</name>
</gene>
<dbReference type="AlphaFoldDB" id="A0AA44F9N6"/>
<accession>A0AA44F9N6</accession>
<proteinExistence type="predicted"/>
<protein>
    <submittedName>
        <fullName evidence="1">Entry exclusion protein TrbK-alt</fullName>
    </submittedName>
</protein>
<dbReference type="Proteomes" id="UP000702952">
    <property type="component" value="Unassembled WGS sequence"/>
</dbReference>
<evidence type="ECO:0000313" key="2">
    <source>
        <dbReference type="Proteomes" id="UP000702952"/>
    </source>
</evidence>
<evidence type="ECO:0000313" key="1">
    <source>
        <dbReference type="EMBL" id="NTC31125.1"/>
    </source>
</evidence>
<reference evidence="1" key="1">
    <citation type="journal article" date="2020" name="Science">
        <title>Unexpected conservation and global transmission of agrobacterial virulence plasmids.</title>
        <authorList>
            <person name="Weisberg A.J."/>
            <person name="Davis E.W. 2nd"/>
            <person name="Tabima J."/>
            <person name="Belcher M.S."/>
            <person name="Miller M."/>
            <person name="Kuo C.H."/>
            <person name="Loper J.E."/>
            <person name="Grunwald N.J."/>
            <person name="Putnam M.L."/>
            <person name="Chang J.H."/>
        </authorList>
    </citation>
    <scope>NUCLEOTIDE SEQUENCE</scope>
    <source>
        <strain evidence="1">17-1853-1a</strain>
    </source>
</reference>
<dbReference type="RefSeq" id="WP_111793686.1">
    <property type="nucleotide sequence ID" value="NZ_JAAMAW010000025.1"/>
</dbReference>